<name>A0A401RGW5_CHIPU</name>
<dbReference type="EMBL" id="BEZZ01005457">
    <property type="protein sequence ID" value="GCC17385.1"/>
    <property type="molecule type" value="Genomic_DNA"/>
</dbReference>
<reference evidence="1 2" key="1">
    <citation type="journal article" date="2018" name="Nat. Ecol. Evol.">
        <title>Shark genomes provide insights into elasmobranch evolution and the origin of vertebrates.</title>
        <authorList>
            <person name="Hara Y"/>
            <person name="Yamaguchi K"/>
            <person name="Onimaru K"/>
            <person name="Kadota M"/>
            <person name="Koyanagi M"/>
            <person name="Keeley SD"/>
            <person name="Tatsumi K"/>
            <person name="Tanaka K"/>
            <person name="Motone F"/>
            <person name="Kageyama Y"/>
            <person name="Nozu R"/>
            <person name="Adachi N"/>
            <person name="Nishimura O"/>
            <person name="Nakagawa R"/>
            <person name="Tanegashima C"/>
            <person name="Kiyatake I"/>
            <person name="Matsumoto R"/>
            <person name="Murakumo K"/>
            <person name="Nishida K"/>
            <person name="Terakita A"/>
            <person name="Kuratani S"/>
            <person name="Sato K"/>
            <person name="Hyodo S Kuraku.S."/>
        </authorList>
    </citation>
    <scope>NUCLEOTIDE SEQUENCE [LARGE SCALE GENOMIC DNA]</scope>
</reference>
<gene>
    <name evidence="1" type="ORF">chiPu_0021994</name>
</gene>
<dbReference type="Proteomes" id="UP000287033">
    <property type="component" value="Unassembled WGS sequence"/>
</dbReference>
<sequence length="118" mass="12982">MSLTEGGPHCLEARSLSLGMTGLDTADSSALQVRRWCRGLRLVWATQDPDRLLTWWMREGGFRLLGRSGNGRHRSKKYNASPQNGNVSLSVCLSVSPPQGRVMLGHSVPESWGEDTCV</sequence>
<accession>A0A401RGW5</accession>
<evidence type="ECO:0000313" key="2">
    <source>
        <dbReference type="Proteomes" id="UP000287033"/>
    </source>
</evidence>
<evidence type="ECO:0000313" key="1">
    <source>
        <dbReference type="EMBL" id="GCC17385.1"/>
    </source>
</evidence>
<organism evidence="1 2">
    <name type="scientific">Chiloscyllium punctatum</name>
    <name type="common">Brownbanded bambooshark</name>
    <name type="synonym">Hemiscyllium punctatum</name>
    <dbReference type="NCBI Taxonomy" id="137246"/>
    <lineage>
        <taxon>Eukaryota</taxon>
        <taxon>Metazoa</taxon>
        <taxon>Chordata</taxon>
        <taxon>Craniata</taxon>
        <taxon>Vertebrata</taxon>
        <taxon>Chondrichthyes</taxon>
        <taxon>Elasmobranchii</taxon>
        <taxon>Galeomorphii</taxon>
        <taxon>Galeoidea</taxon>
        <taxon>Orectolobiformes</taxon>
        <taxon>Hemiscylliidae</taxon>
        <taxon>Chiloscyllium</taxon>
    </lineage>
</organism>
<keyword evidence="2" id="KW-1185">Reference proteome</keyword>
<protein>
    <submittedName>
        <fullName evidence="1">Uncharacterized protein</fullName>
    </submittedName>
</protein>
<proteinExistence type="predicted"/>
<comment type="caution">
    <text evidence="1">The sequence shown here is derived from an EMBL/GenBank/DDBJ whole genome shotgun (WGS) entry which is preliminary data.</text>
</comment>
<dbReference type="AlphaFoldDB" id="A0A401RGW5"/>